<name>A0A3M8B8B3_9BACL</name>
<dbReference type="PROSITE" id="PS50966">
    <property type="entry name" value="ZF_SWIM"/>
    <property type="match status" value="1"/>
</dbReference>
<comment type="caution">
    <text evidence="3">The sequence shown here is derived from an EMBL/GenBank/DDBJ whole genome shotgun (WGS) entry which is preliminary data.</text>
</comment>
<dbReference type="InterPro" id="IPR007527">
    <property type="entry name" value="Znf_SWIM"/>
</dbReference>
<keyword evidence="1" id="KW-0862">Zinc</keyword>
<evidence type="ECO:0000259" key="2">
    <source>
        <dbReference type="PROSITE" id="PS50966"/>
    </source>
</evidence>
<feature type="domain" description="SWIM-type" evidence="2">
    <location>
        <begin position="60"/>
        <end position="93"/>
    </location>
</feature>
<keyword evidence="1" id="KW-0479">Metal-binding</keyword>
<dbReference type="EMBL" id="RHHS01000015">
    <property type="protein sequence ID" value="RNB59065.1"/>
    <property type="molecule type" value="Genomic_DNA"/>
</dbReference>
<evidence type="ECO:0000256" key="1">
    <source>
        <dbReference type="PROSITE-ProRule" id="PRU00325"/>
    </source>
</evidence>
<accession>A0A3M8B8B3</accession>
<dbReference type="GO" id="GO:0008270">
    <property type="term" value="F:zinc ion binding"/>
    <property type="evidence" value="ECO:0007669"/>
    <property type="project" value="UniProtKB-KW"/>
</dbReference>
<dbReference type="RefSeq" id="WP_122903901.1">
    <property type="nucleotide sequence ID" value="NZ_CP154342.1"/>
</dbReference>
<evidence type="ECO:0000313" key="4">
    <source>
        <dbReference type="Proteomes" id="UP000268829"/>
    </source>
</evidence>
<organism evidence="3 4">
    <name type="scientific">Brevibacillus gelatini</name>
    <dbReference type="NCBI Taxonomy" id="1655277"/>
    <lineage>
        <taxon>Bacteria</taxon>
        <taxon>Bacillati</taxon>
        <taxon>Bacillota</taxon>
        <taxon>Bacilli</taxon>
        <taxon>Bacillales</taxon>
        <taxon>Paenibacillaceae</taxon>
        <taxon>Brevibacillus</taxon>
    </lineage>
</organism>
<sequence length="534" mass="62755">MLQRELTREQAIAAGEQVLQGMESTIIERGYSYFSSGVVFNTRVENNRFLYSDVQGTQVYHVRLDLENVQNSTCTCPYTRLCKHIAATFFQMYSVFENPRHFLARAQKPRRVNFSSAMLMPRYRPVASEGHGNETAPVSSPLTATSSVHDWWTFFESWTRNLLSAMESYRASSEIFSSYQNVLSVAWGWPRERAQLFHIHANLFHLQKLQQYVKSYRQSCWYPDLAKTAEQLLEQLEGAIYFADRQALRADHRPALAETVTIMQKWKENDTSSLYWVYAYRMLWWSLLTDPDWVKQEVETLEQAMQTPNAPAAEIEKYRLLRAHFSVMENEDALALQVWKQIGCLPLAFYLPYLKAFARNQEWQRFLNWTEALTDLIGSAEDQQYRLIIAIWQEAMKQVGRSDECGHMLKNFLPGSFSEYALHLYEAKQFKPWIDLHMSYQVPLADVSSVHLKEIEEAAPSLLYPYYIREINRLIRERNRTAYKEAIKLLKKVRAIFAKAKQESDWERFVDKLSAKHNRLRAFQEELRRGNLYL</sequence>
<gene>
    <name evidence="3" type="ORF">EDM57_06215</name>
</gene>
<keyword evidence="1" id="KW-0863">Zinc-finger</keyword>
<protein>
    <recommendedName>
        <fullName evidence="2">SWIM-type domain-containing protein</fullName>
    </recommendedName>
</protein>
<dbReference type="Proteomes" id="UP000268829">
    <property type="component" value="Unassembled WGS sequence"/>
</dbReference>
<evidence type="ECO:0000313" key="3">
    <source>
        <dbReference type="EMBL" id="RNB59065.1"/>
    </source>
</evidence>
<keyword evidence="4" id="KW-1185">Reference proteome</keyword>
<dbReference type="Pfam" id="PF04434">
    <property type="entry name" value="SWIM"/>
    <property type="match status" value="1"/>
</dbReference>
<proteinExistence type="predicted"/>
<reference evidence="3 4" key="1">
    <citation type="submission" date="2018-10" db="EMBL/GenBank/DDBJ databases">
        <title>Phylogenomics of Brevibacillus.</title>
        <authorList>
            <person name="Dunlap C."/>
        </authorList>
    </citation>
    <scope>NUCLEOTIDE SEQUENCE [LARGE SCALE GENOMIC DNA]</scope>
    <source>
        <strain evidence="3 4">DSM 100115</strain>
    </source>
</reference>
<dbReference type="AlphaFoldDB" id="A0A3M8B8B3"/>
<dbReference type="OrthoDB" id="7593573at2"/>